<keyword evidence="1" id="KW-1185">Reference proteome</keyword>
<dbReference type="WBParaSite" id="ACRNAN_Path_405.g1537.t1">
    <property type="protein sequence ID" value="ACRNAN_Path_405.g1537.t1"/>
    <property type="gene ID" value="ACRNAN_Path_405.g1537"/>
</dbReference>
<proteinExistence type="predicted"/>
<name>A0A914C6A4_9BILA</name>
<organism evidence="1 2">
    <name type="scientific">Acrobeloides nanus</name>
    <dbReference type="NCBI Taxonomy" id="290746"/>
    <lineage>
        <taxon>Eukaryota</taxon>
        <taxon>Metazoa</taxon>
        <taxon>Ecdysozoa</taxon>
        <taxon>Nematoda</taxon>
        <taxon>Chromadorea</taxon>
        <taxon>Rhabditida</taxon>
        <taxon>Tylenchina</taxon>
        <taxon>Cephalobomorpha</taxon>
        <taxon>Cephaloboidea</taxon>
        <taxon>Cephalobidae</taxon>
        <taxon>Acrobeloides</taxon>
    </lineage>
</organism>
<protein>
    <submittedName>
        <fullName evidence="2">Transposase</fullName>
    </submittedName>
</protein>
<reference evidence="2" key="1">
    <citation type="submission" date="2022-11" db="UniProtKB">
        <authorList>
            <consortium name="WormBaseParasite"/>
        </authorList>
    </citation>
    <scope>IDENTIFICATION</scope>
</reference>
<dbReference type="AlphaFoldDB" id="A0A914C6A4"/>
<evidence type="ECO:0000313" key="1">
    <source>
        <dbReference type="Proteomes" id="UP000887540"/>
    </source>
</evidence>
<sequence length="76" mass="9024">MEDGWMNDHLVRHENDMGRWKQQGTIVELDETVFVKRKYNVSRMVDAKWIFGGVQRGTNKCFMVIVADRSAERPFY</sequence>
<accession>A0A914C6A4</accession>
<evidence type="ECO:0000313" key="2">
    <source>
        <dbReference type="WBParaSite" id="ACRNAN_Path_405.g1537.t1"/>
    </source>
</evidence>
<dbReference type="Proteomes" id="UP000887540">
    <property type="component" value="Unplaced"/>
</dbReference>